<dbReference type="EMBL" id="SSMQ01000006">
    <property type="protein sequence ID" value="TKD10450.1"/>
    <property type="molecule type" value="Genomic_DNA"/>
</dbReference>
<accession>A0A4U1JGL8</accession>
<evidence type="ECO:0000313" key="1">
    <source>
        <dbReference type="EMBL" id="TKD10450.1"/>
    </source>
</evidence>
<comment type="caution">
    <text evidence="1">The sequence shown here is derived from an EMBL/GenBank/DDBJ whole genome shotgun (WGS) entry which is preliminary data.</text>
</comment>
<dbReference type="InterPro" id="IPR021655">
    <property type="entry name" value="Put_metal-bd"/>
</dbReference>
<dbReference type="Pfam" id="PF11617">
    <property type="entry name" value="Cu-binding_MopE"/>
    <property type="match status" value="12"/>
</dbReference>
<keyword evidence="2" id="KW-1185">Reference proteome</keyword>
<gene>
    <name evidence="1" type="ORF">E8A74_08375</name>
</gene>
<proteinExistence type="predicted"/>
<dbReference type="Gene3D" id="3.90.1580.10">
    <property type="entry name" value="paralog of FGE (formylglycine-generating enzyme)"/>
    <property type="match status" value="1"/>
</dbReference>
<name>A0A4U1JGL8_9BACT</name>
<evidence type="ECO:0000313" key="2">
    <source>
        <dbReference type="Proteomes" id="UP000309215"/>
    </source>
</evidence>
<dbReference type="AlphaFoldDB" id="A0A4U1JGL8"/>
<dbReference type="SUPFAM" id="SSF56436">
    <property type="entry name" value="C-type lectin-like"/>
    <property type="match status" value="1"/>
</dbReference>
<dbReference type="InterPro" id="IPR042095">
    <property type="entry name" value="SUMF_sf"/>
</dbReference>
<protein>
    <submittedName>
        <fullName evidence="1">Uncharacterized protein</fullName>
    </submittedName>
</protein>
<reference evidence="1 2" key="1">
    <citation type="submission" date="2019-04" db="EMBL/GenBank/DDBJ databases">
        <authorList>
            <person name="Li Y."/>
            <person name="Wang J."/>
        </authorList>
    </citation>
    <scope>NUCLEOTIDE SEQUENCE [LARGE SCALE GENOMIC DNA]</scope>
    <source>
        <strain evidence="1 2">DSM 14668</strain>
    </source>
</reference>
<dbReference type="InterPro" id="IPR016187">
    <property type="entry name" value="CTDL_fold"/>
</dbReference>
<dbReference type="OrthoDB" id="68195at2"/>
<dbReference type="Proteomes" id="UP000309215">
    <property type="component" value="Unassembled WGS sequence"/>
</dbReference>
<sequence>MRVRRRRAGSERWFRAGARCAGARHGTQAIFRAPRRYGGVAMSSLGKLAKPFGGLLSALVVSALALGTAGCTTDAFCFDKCAGDTPTGSGSGSGSGGAGGQGGEGGDNCFPFCGNDGGPGSGGAGGSGPCVPTNGGIEICDKLDNDCNGAVDDGPNINLEAKTTCGTCDNNCFTKLLNNDPATITCVPSPNPGTVPGECTGTCVSGYYDLDGDKACEYYCIKNTQDDASCNNKDDDCDGVKDEDVNLCTSTTDCGKCGNNCVVINGTSECSTTAGAGEACSPANTQCKIKQCDVGWYDLDNSVATGCEYQCTPSNGGVEKCGDSLDNDCDGKIDEADDLSMDPQIGKNCFGDPDGICGLLAAAGKTACVGNKVVCAGPNVVVEGQIQEICNGLDDDCDGQVDDNPTDAGNACGQSNIFPCQFGKQQCQNGQLVCNGAVNPSAELCNGQDDNCNGSIDDMPVDVGATCGLTDVGPCQKGVEQCLPGGQKTCVGEIAPKTETCNGQDDDCNGLVDDVAGTGSACGQSSTLPCKLGTLQCVGMALQCVGNIDPKAETCNMVDDDCDGQVDEGISSQPCVPVGAPPNLVYGGLSRCVRGTQACGGACTGYIGPSTETCNSLDDDCDGVIDNNLNLGACNVPPAPPAGATSPCKAGTFTCVGGVQTCQGSTGPSSSVDACGVDSNCDGTLTGQPNLQTDIANCGACGNNCYANAVHAIWSCTSGMCAFQGCENGYYDLDGNKTCEYSCQYKQAQEICNGEDDDCDGNIDEGVVAPTPVQVCGVSVTAIRPECTSQVTVACTQGAWKCTFPAGVCNGAAPNYCSGATEVCDNLDNDCDGILNENVPNYGKACASDDGLQAPGHGACRKTGTFVCSGANGTTCSAVKADCATLPGGCTELCDGVDNDCDGLVDETYVSKGSNAANYVKPAVTRIATNLWVYSYEASRPNAITDLVNNVITPGNGNGYHTTAPPGTTLDKTLACSVPNKLPWFNVTPAEVEQTCNAMGGTICSTAAWTTACQTNLTCTYGYNPRGAQCKSTFDAAKFCNLGPEFDFSSSIAGDQDGLLFTGSDSLKNCWADWLNLEGNTPATNRIYDITGNLREITKSAANTYPLMGGAFNTSDPGGATCSFQFYTVDQNFKLFDLGFRCCFTQNPG</sequence>
<organism evidence="1 2">
    <name type="scientific">Polyangium fumosum</name>
    <dbReference type="NCBI Taxonomy" id="889272"/>
    <lineage>
        <taxon>Bacteria</taxon>
        <taxon>Pseudomonadati</taxon>
        <taxon>Myxococcota</taxon>
        <taxon>Polyangia</taxon>
        <taxon>Polyangiales</taxon>
        <taxon>Polyangiaceae</taxon>
        <taxon>Polyangium</taxon>
    </lineage>
</organism>